<accession>A0A371GTH2</accession>
<evidence type="ECO:0000313" key="3">
    <source>
        <dbReference type="Proteomes" id="UP000257109"/>
    </source>
</evidence>
<keyword evidence="3" id="KW-1185">Reference proteome</keyword>
<dbReference type="OrthoDB" id="1436613at2759"/>
<dbReference type="EMBL" id="QJKJ01004520">
    <property type="protein sequence ID" value="RDX93830.1"/>
    <property type="molecule type" value="Genomic_DNA"/>
</dbReference>
<dbReference type="STRING" id="157652.A0A371GTH2"/>
<gene>
    <name evidence="2" type="ORF">CR513_23869</name>
</gene>
<organism evidence="2 3">
    <name type="scientific">Mucuna pruriens</name>
    <name type="common">Velvet bean</name>
    <name type="synonym">Dolichos pruriens</name>
    <dbReference type="NCBI Taxonomy" id="157652"/>
    <lineage>
        <taxon>Eukaryota</taxon>
        <taxon>Viridiplantae</taxon>
        <taxon>Streptophyta</taxon>
        <taxon>Embryophyta</taxon>
        <taxon>Tracheophyta</taxon>
        <taxon>Spermatophyta</taxon>
        <taxon>Magnoliopsida</taxon>
        <taxon>eudicotyledons</taxon>
        <taxon>Gunneridae</taxon>
        <taxon>Pentapetalae</taxon>
        <taxon>rosids</taxon>
        <taxon>fabids</taxon>
        <taxon>Fabales</taxon>
        <taxon>Fabaceae</taxon>
        <taxon>Papilionoideae</taxon>
        <taxon>50 kb inversion clade</taxon>
        <taxon>NPAAA clade</taxon>
        <taxon>indigoferoid/millettioid clade</taxon>
        <taxon>Phaseoleae</taxon>
        <taxon>Mucuna</taxon>
    </lineage>
</organism>
<feature type="domain" description="Reverse transcriptase zinc-binding" evidence="1">
    <location>
        <begin position="29"/>
        <end position="106"/>
    </location>
</feature>
<comment type="caution">
    <text evidence="2">The sequence shown here is derived from an EMBL/GenBank/DDBJ whole genome shotgun (WGS) entry which is preliminary data.</text>
</comment>
<protein>
    <recommendedName>
        <fullName evidence="1">Reverse transcriptase zinc-binding domain-containing protein</fullName>
    </recommendedName>
</protein>
<dbReference type="Proteomes" id="UP000257109">
    <property type="component" value="Unassembled WGS sequence"/>
</dbReference>
<reference evidence="2" key="1">
    <citation type="submission" date="2018-05" db="EMBL/GenBank/DDBJ databases">
        <title>Draft genome of Mucuna pruriens seed.</title>
        <authorList>
            <person name="Nnadi N.E."/>
            <person name="Vos R."/>
            <person name="Hasami M.H."/>
            <person name="Devisetty U.K."/>
            <person name="Aguiy J.C."/>
        </authorList>
    </citation>
    <scope>NUCLEOTIDE SEQUENCE [LARGE SCALE GENOMIC DNA]</scope>
    <source>
        <strain evidence="2">JCA_2017</strain>
    </source>
</reference>
<evidence type="ECO:0000259" key="1">
    <source>
        <dbReference type="Pfam" id="PF13966"/>
    </source>
</evidence>
<dbReference type="InterPro" id="IPR026960">
    <property type="entry name" value="RVT-Znf"/>
</dbReference>
<proteinExistence type="predicted"/>
<sequence>MEDFNRIIPPHDVLQSDRFILALTPDVNFSTKTAYRLLKRDDSVRTHGIWRKIWDKGIHIRVCFLWKVMHNNILTIVFRQSRGLCNNALCIICHMEDETIIHVLRDSVNVKLNLNEILIAQSDIKWRKLFTIVANGGFPLSNYIKTYLAENTTKCLTFCRCGSSNEEDFTSSAYYMGCSS</sequence>
<evidence type="ECO:0000313" key="2">
    <source>
        <dbReference type="EMBL" id="RDX93830.1"/>
    </source>
</evidence>
<feature type="non-terminal residue" evidence="2">
    <location>
        <position position="1"/>
    </location>
</feature>
<dbReference type="AlphaFoldDB" id="A0A371GTH2"/>
<name>A0A371GTH2_MUCPR</name>
<dbReference type="Pfam" id="PF13966">
    <property type="entry name" value="zf-RVT"/>
    <property type="match status" value="1"/>
</dbReference>